<evidence type="ECO:0000313" key="5">
    <source>
        <dbReference type="Proteomes" id="UP000295097"/>
    </source>
</evidence>
<dbReference type="GO" id="GO:0016747">
    <property type="term" value="F:acyltransferase activity, transferring groups other than amino-acyl groups"/>
    <property type="evidence" value="ECO:0007669"/>
    <property type="project" value="InterPro"/>
</dbReference>
<dbReference type="Gene3D" id="3.40.630.30">
    <property type="match status" value="1"/>
</dbReference>
<dbReference type="CDD" id="cd04301">
    <property type="entry name" value="NAT_SF"/>
    <property type="match status" value="1"/>
</dbReference>
<evidence type="ECO:0000259" key="3">
    <source>
        <dbReference type="PROSITE" id="PS51186"/>
    </source>
</evidence>
<proteinExistence type="predicted"/>
<comment type="caution">
    <text evidence="4">The sequence shown here is derived from an EMBL/GenBank/DDBJ whole genome shotgun (WGS) entry which is preliminary data.</text>
</comment>
<accession>A0A4V2V4H1</accession>
<dbReference type="InterPro" id="IPR050832">
    <property type="entry name" value="Bact_Acetyltransf"/>
</dbReference>
<evidence type="ECO:0000313" key="4">
    <source>
        <dbReference type="EMBL" id="TCT39518.1"/>
    </source>
</evidence>
<feature type="domain" description="N-acetyltransferase" evidence="3">
    <location>
        <begin position="7"/>
        <end position="156"/>
    </location>
</feature>
<dbReference type="PROSITE" id="PS51186">
    <property type="entry name" value="GNAT"/>
    <property type="match status" value="1"/>
</dbReference>
<protein>
    <submittedName>
        <fullName evidence="4">L-amino acid N-acyltransferase YncA</fullName>
    </submittedName>
</protein>
<keyword evidence="5" id="KW-1185">Reference proteome</keyword>
<gene>
    <name evidence="4" type="ORF">EDC90_101215</name>
</gene>
<dbReference type="EMBL" id="SMAR01000012">
    <property type="protein sequence ID" value="TCT39518.1"/>
    <property type="molecule type" value="Genomic_DNA"/>
</dbReference>
<sequence length="156" mass="17171">MPDFKDVVIREARAEDLEALVAIFASDDKGGHGDTTDPEAFSDYREAFEAIAASANDTLYVAESDGGIVGTFQTTYSRSLPGRGGANLILEAVQTHPDYRGKGIGKTMVQAAIDEAHIRGCRLIQLMSNAQRTDAHRFYERMGFRQSHLGFKMKLK</sequence>
<dbReference type="PANTHER" id="PTHR43877">
    <property type="entry name" value="AMINOALKYLPHOSPHONATE N-ACETYLTRANSFERASE-RELATED-RELATED"/>
    <property type="match status" value="1"/>
</dbReference>
<keyword evidence="2 4" id="KW-0012">Acyltransferase</keyword>
<name>A0A4V2V4H1_9HYPH</name>
<dbReference type="SUPFAM" id="SSF55729">
    <property type="entry name" value="Acyl-CoA N-acyltransferases (Nat)"/>
    <property type="match status" value="1"/>
</dbReference>
<dbReference type="AlphaFoldDB" id="A0A4V2V4H1"/>
<dbReference type="Proteomes" id="UP000295097">
    <property type="component" value="Unassembled WGS sequence"/>
</dbReference>
<dbReference type="InterPro" id="IPR016181">
    <property type="entry name" value="Acyl_CoA_acyltransferase"/>
</dbReference>
<dbReference type="RefSeq" id="WP_207903884.1">
    <property type="nucleotide sequence ID" value="NZ_SMAR01000012.1"/>
</dbReference>
<organism evidence="4 5">
    <name type="scientific">Martelella mediterranea</name>
    <dbReference type="NCBI Taxonomy" id="293089"/>
    <lineage>
        <taxon>Bacteria</taxon>
        <taxon>Pseudomonadati</taxon>
        <taxon>Pseudomonadota</taxon>
        <taxon>Alphaproteobacteria</taxon>
        <taxon>Hyphomicrobiales</taxon>
        <taxon>Aurantimonadaceae</taxon>
        <taxon>Martelella</taxon>
    </lineage>
</organism>
<dbReference type="InterPro" id="IPR000182">
    <property type="entry name" value="GNAT_dom"/>
</dbReference>
<evidence type="ECO:0000256" key="1">
    <source>
        <dbReference type="ARBA" id="ARBA00022679"/>
    </source>
</evidence>
<reference evidence="4 5" key="1">
    <citation type="submission" date="2019-03" db="EMBL/GenBank/DDBJ databases">
        <title>Freshwater and sediment microbial communities from various areas in North America, analyzing microbe dynamics in response to fracking.</title>
        <authorList>
            <person name="Lamendella R."/>
        </authorList>
    </citation>
    <scope>NUCLEOTIDE SEQUENCE [LARGE SCALE GENOMIC DNA]</scope>
    <source>
        <strain evidence="4 5">175.2</strain>
    </source>
</reference>
<evidence type="ECO:0000256" key="2">
    <source>
        <dbReference type="ARBA" id="ARBA00023315"/>
    </source>
</evidence>
<keyword evidence="1 4" id="KW-0808">Transferase</keyword>
<dbReference type="Pfam" id="PF13508">
    <property type="entry name" value="Acetyltransf_7"/>
    <property type="match status" value="1"/>
</dbReference>